<dbReference type="EMBL" id="CAKMRJ010005745">
    <property type="protein sequence ID" value="CAH1452709.1"/>
    <property type="molecule type" value="Genomic_DNA"/>
</dbReference>
<dbReference type="AlphaFoldDB" id="A0AAU9PRF2"/>
<dbReference type="PANTHER" id="PTHR48063:SF103">
    <property type="entry name" value="LEUCINE-RICH RECEPTOR-LIKE KINASE FAMILY PROTEIN"/>
    <property type="match status" value="1"/>
</dbReference>
<dbReference type="Pfam" id="PF08263">
    <property type="entry name" value="LRRNT_2"/>
    <property type="match status" value="1"/>
</dbReference>
<accession>A0AAU9PRF2</accession>
<dbReference type="Proteomes" id="UP001157418">
    <property type="component" value="Unassembled WGS sequence"/>
</dbReference>
<evidence type="ECO:0000259" key="9">
    <source>
        <dbReference type="Pfam" id="PF08263"/>
    </source>
</evidence>
<keyword evidence="6" id="KW-1133">Transmembrane helix</keyword>
<keyword evidence="4" id="KW-0732">Signal</keyword>
<comment type="caution">
    <text evidence="10">The sequence shown here is derived from an EMBL/GenBank/DDBJ whole genome shotgun (WGS) entry which is preliminary data.</text>
</comment>
<evidence type="ECO:0000256" key="7">
    <source>
        <dbReference type="ARBA" id="ARBA00023136"/>
    </source>
</evidence>
<keyword evidence="8" id="KW-0325">Glycoprotein</keyword>
<comment type="subcellular location">
    <subcellularLocation>
        <location evidence="1">Membrane</location>
        <topology evidence="1">Single-pass type I membrane protein</topology>
    </subcellularLocation>
</comment>
<name>A0AAU9PRF2_9ASTR</name>
<protein>
    <recommendedName>
        <fullName evidence="9">Leucine-rich repeat-containing N-terminal plant-type domain-containing protein</fullName>
    </recommendedName>
</protein>
<dbReference type="InterPro" id="IPR046956">
    <property type="entry name" value="RLP23-like"/>
</dbReference>
<keyword evidence="7" id="KW-0472">Membrane</keyword>
<dbReference type="InterPro" id="IPR013210">
    <property type="entry name" value="LRR_N_plant-typ"/>
</dbReference>
<proteinExistence type="predicted"/>
<dbReference type="InterPro" id="IPR032675">
    <property type="entry name" value="LRR_dom_sf"/>
</dbReference>
<evidence type="ECO:0000256" key="6">
    <source>
        <dbReference type="ARBA" id="ARBA00022989"/>
    </source>
</evidence>
<evidence type="ECO:0000256" key="8">
    <source>
        <dbReference type="ARBA" id="ARBA00023180"/>
    </source>
</evidence>
<evidence type="ECO:0000313" key="10">
    <source>
        <dbReference type="EMBL" id="CAH1452709.1"/>
    </source>
</evidence>
<reference evidence="10 11" key="1">
    <citation type="submission" date="2022-01" db="EMBL/GenBank/DDBJ databases">
        <authorList>
            <person name="Xiong W."/>
            <person name="Schranz E."/>
        </authorList>
    </citation>
    <scope>NUCLEOTIDE SEQUENCE [LARGE SCALE GENOMIC DNA]</scope>
</reference>
<evidence type="ECO:0000313" key="11">
    <source>
        <dbReference type="Proteomes" id="UP001157418"/>
    </source>
</evidence>
<keyword evidence="2" id="KW-0433">Leucine-rich repeat</keyword>
<evidence type="ECO:0000256" key="2">
    <source>
        <dbReference type="ARBA" id="ARBA00022614"/>
    </source>
</evidence>
<feature type="domain" description="Leucine-rich repeat-containing N-terminal plant-type" evidence="9">
    <location>
        <begin position="16"/>
        <end position="56"/>
    </location>
</feature>
<sequence>MGRGGDDNVVMKKCSDKERRALLDFKARLLDPDETLSTWRSEEEEDCCNWSGVTCNNQTGRVIKLSIISGGLEGEVSNSLLNLSYLTHLDLVDNSFHGIIPTFIGSMTRLRHLDLGLNHFNGTIPRFICSMTKLRVWKSHQLAIPLPWSCWQM</sequence>
<evidence type="ECO:0000256" key="3">
    <source>
        <dbReference type="ARBA" id="ARBA00022692"/>
    </source>
</evidence>
<dbReference type="PANTHER" id="PTHR48063">
    <property type="entry name" value="LRR RECEPTOR-LIKE KINASE"/>
    <property type="match status" value="1"/>
</dbReference>
<keyword evidence="3" id="KW-0812">Transmembrane</keyword>
<keyword evidence="5" id="KW-0677">Repeat</keyword>
<dbReference type="GO" id="GO:0016020">
    <property type="term" value="C:membrane"/>
    <property type="evidence" value="ECO:0007669"/>
    <property type="project" value="UniProtKB-SubCell"/>
</dbReference>
<dbReference type="Pfam" id="PF00560">
    <property type="entry name" value="LRR_1"/>
    <property type="match status" value="2"/>
</dbReference>
<keyword evidence="11" id="KW-1185">Reference proteome</keyword>
<evidence type="ECO:0000256" key="5">
    <source>
        <dbReference type="ARBA" id="ARBA00022737"/>
    </source>
</evidence>
<organism evidence="10 11">
    <name type="scientific">Lactuca virosa</name>
    <dbReference type="NCBI Taxonomy" id="75947"/>
    <lineage>
        <taxon>Eukaryota</taxon>
        <taxon>Viridiplantae</taxon>
        <taxon>Streptophyta</taxon>
        <taxon>Embryophyta</taxon>
        <taxon>Tracheophyta</taxon>
        <taxon>Spermatophyta</taxon>
        <taxon>Magnoliopsida</taxon>
        <taxon>eudicotyledons</taxon>
        <taxon>Gunneridae</taxon>
        <taxon>Pentapetalae</taxon>
        <taxon>asterids</taxon>
        <taxon>campanulids</taxon>
        <taxon>Asterales</taxon>
        <taxon>Asteraceae</taxon>
        <taxon>Cichorioideae</taxon>
        <taxon>Cichorieae</taxon>
        <taxon>Lactucinae</taxon>
        <taxon>Lactuca</taxon>
    </lineage>
</organism>
<dbReference type="InterPro" id="IPR001611">
    <property type="entry name" value="Leu-rich_rpt"/>
</dbReference>
<evidence type="ECO:0000256" key="1">
    <source>
        <dbReference type="ARBA" id="ARBA00004479"/>
    </source>
</evidence>
<dbReference type="Gene3D" id="3.80.10.10">
    <property type="entry name" value="Ribonuclease Inhibitor"/>
    <property type="match status" value="1"/>
</dbReference>
<evidence type="ECO:0000256" key="4">
    <source>
        <dbReference type="ARBA" id="ARBA00022729"/>
    </source>
</evidence>
<gene>
    <name evidence="10" type="ORF">LVIROSA_LOCUS37998</name>
</gene>
<dbReference type="SUPFAM" id="SSF52058">
    <property type="entry name" value="L domain-like"/>
    <property type="match status" value="1"/>
</dbReference>
<dbReference type="FunFam" id="3.80.10.10:FF:000400">
    <property type="entry name" value="Nuclear pore complex protein NUP107"/>
    <property type="match status" value="1"/>
</dbReference>